<keyword evidence="2 4" id="KW-0560">Oxidoreductase</keyword>
<evidence type="ECO:0000256" key="2">
    <source>
        <dbReference type="ARBA" id="ARBA00023002"/>
    </source>
</evidence>
<evidence type="ECO:0000256" key="3">
    <source>
        <dbReference type="SAM" id="MobiDB-lite"/>
    </source>
</evidence>
<dbReference type="GO" id="GO:0008695">
    <property type="term" value="F:3-phenylpropionate dioxygenase activity"/>
    <property type="evidence" value="ECO:0007669"/>
    <property type="project" value="UniProtKB-EC"/>
</dbReference>
<dbReference type="EMBL" id="JACGZW010000004">
    <property type="protein sequence ID" value="MBB1153829.1"/>
    <property type="molecule type" value="Genomic_DNA"/>
</dbReference>
<dbReference type="RefSeq" id="WP_182890946.1">
    <property type="nucleotide sequence ID" value="NZ_JACGZW010000004.1"/>
</dbReference>
<sequence length="198" mass="22972">MTAFTGPVVSSQAYRPRPADAPPVRPPRRVPHELLYEIEQFLYFEARLLDEARYNDWFDLIADDVHYFMPLRRNRLHRDLLSEATGVDEFNHYDENKTTLAVRVKRMQQPTAWSDNPPARTVRALSNITAEPTDTEGEYLVRSVFHVYRNRLADDAVTFSGRRTDTLRAHPDLSFQLVNRTIHLAESVVQANNLGLFF</sequence>
<dbReference type="NCBIfam" id="NF007479">
    <property type="entry name" value="PRK10069.1"/>
    <property type="match status" value="1"/>
</dbReference>
<dbReference type="GO" id="GO:0019380">
    <property type="term" value="P:3-phenylpropionate catabolic process"/>
    <property type="evidence" value="ECO:0007669"/>
    <property type="project" value="TreeGrafter"/>
</dbReference>
<dbReference type="SUPFAM" id="SSF54427">
    <property type="entry name" value="NTF2-like"/>
    <property type="match status" value="1"/>
</dbReference>
<proteinExistence type="inferred from homology"/>
<keyword evidence="5" id="KW-1185">Reference proteome</keyword>
<dbReference type="Proteomes" id="UP000526734">
    <property type="component" value="Unassembled WGS sequence"/>
</dbReference>
<evidence type="ECO:0000313" key="5">
    <source>
        <dbReference type="Proteomes" id="UP000526734"/>
    </source>
</evidence>
<feature type="region of interest" description="Disordered" evidence="3">
    <location>
        <begin position="1"/>
        <end position="27"/>
    </location>
</feature>
<dbReference type="InterPro" id="IPR000391">
    <property type="entry name" value="Rng_hydr_dOase-bsu"/>
</dbReference>
<dbReference type="Pfam" id="PF00866">
    <property type="entry name" value="Ring_hydroxyl_B"/>
    <property type="match status" value="1"/>
</dbReference>
<comment type="caution">
    <text evidence="4">The sequence shown here is derived from an EMBL/GenBank/DDBJ whole genome shotgun (WGS) entry which is preliminary data.</text>
</comment>
<dbReference type="PANTHER" id="PTHR41534">
    <property type="entry name" value="BLR3401 PROTEIN"/>
    <property type="match status" value="1"/>
</dbReference>
<dbReference type="Gene3D" id="3.10.450.50">
    <property type="match status" value="1"/>
</dbReference>
<name>A0A7W3VVK4_9PSEU</name>
<evidence type="ECO:0000313" key="4">
    <source>
        <dbReference type="EMBL" id="MBB1153829.1"/>
    </source>
</evidence>
<reference evidence="4 5" key="1">
    <citation type="submission" date="2020-08" db="EMBL/GenBank/DDBJ databases">
        <title>Amycolatopsis sp. nov. DR6-1 isolated from Dendrobium heterocarpum.</title>
        <authorList>
            <person name="Tedsree N."/>
            <person name="Kuncharoen N."/>
            <person name="Likhitwitayawuid K."/>
            <person name="Tanasupawat S."/>
        </authorList>
    </citation>
    <scope>NUCLEOTIDE SEQUENCE [LARGE SCALE GENOMIC DNA]</scope>
    <source>
        <strain evidence="4 5">DR6-1</strain>
    </source>
</reference>
<gene>
    <name evidence="4" type="ORF">H4281_11860</name>
</gene>
<keyword evidence="4" id="KW-0223">Dioxygenase</keyword>
<dbReference type="InterPro" id="IPR032710">
    <property type="entry name" value="NTF2-like_dom_sf"/>
</dbReference>
<organism evidence="4 5">
    <name type="scientific">Amycolatopsis dendrobii</name>
    <dbReference type="NCBI Taxonomy" id="2760662"/>
    <lineage>
        <taxon>Bacteria</taxon>
        <taxon>Bacillati</taxon>
        <taxon>Actinomycetota</taxon>
        <taxon>Actinomycetes</taxon>
        <taxon>Pseudonocardiales</taxon>
        <taxon>Pseudonocardiaceae</taxon>
        <taxon>Amycolatopsis</taxon>
    </lineage>
</organism>
<dbReference type="EC" id="1.14.12.19" evidence="4"/>
<accession>A0A7W3VVK4</accession>
<evidence type="ECO:0000256" key="1">
    <source>
        <dbReference type="ARBA" id="ARBA00009570"/>
    </source>
</evidence>
<dbReference type="AlphaFoldDB" id="A0A7W3VVK4"/>
<protein>
    <submittedName>
        <fullName evidence="4">3-phenylpropionate/cinnamic acid dioxygenase subunit beta</fullName>
        <ecNumber evidence="4">1.14.12.19</ecNumber>
    </submittedName>
</protein>
<dbReference type="PANTHER" id="PTHR41534:SF2">
    <property type="entry name" value="3-PHENYLPROPIONATE_CINNAMIC ACID DIOXYGENASE SUBUNIT BETA"/>
    <property type="match status" value="1"/>
</dbReference>
<comment type="similarity">
    <text evidence="1">Belongs to the bacterial ring-hydroxylating dioxygenase beta subunit family.</text>
</comment>
<dbReference type="CDD" id="cd00667">
    <property type="entry name" value="ring_hydroxylating_dioxygenases_beta"/>
    <property type="match status" value="1"/>
</dbReference>